<evidence type="ECO:0000313" key="3">
    <source>
        <dbReference type="Proteomes" id="UP000824048"/>
    </source>
</evidence>
<feature type="transmembrane region" description="Helical" evidence="1">
    <location>
        <begin position="53"/>
        <end position="81"/>
    </location>
</feature>
<reference evidence="2" key="2">
    <citation type="submission" date="2021-04" db="EMBL/GenBank/DDBJ databases">
        <authorList>
            <person name="Gilroy R."/>
        </authorList>
    </citation>
    <scope>NUCLEOTIDE SEQUENCE</scope>
    <source>
        <strain evidence="2">ChiSxjej1B13-11774</strain>
    </source>
</reference>
<keyword evidence="1" id="KW-0812">Transmembrane</keyword>
<dbReference type="Proteomes" id="UP000824048">
    <property type="component" value="Unassembled WGS sequence"/>
</dbReference>
<protein>
    <submittedName>
        <fullName evidence="2">ABC transporter permease</fullName>
    </submittedName>
</protein>
<dbReference type="EMBL" id="DXBP01000024">
    <property type="protein sequence ID" value="HIZ41581.1"/>
    <property type="molecule type" value="Genomic_DNA"/>
</dbReference>
<feature type="transmembrane region" description="Helical" evidence="1">
    <location>
        <begin position="20"/>
        <end position="41"/>
    </location>
</feature>
<keyword evidence="1" id="KW-1133">Transmembrane helix</keyword>
<evidence type="ECO:0000313" key="2">
    <source>
        <dbReference type="EMBL" id="HIZ41581.1"/>
    </source>
</evidence>
<keyword evidence="1" id="KW-0472">Membrane</keyword>
<accession>A0A9D2EQD6</accession>
<name>A0A9D2EQD6_9FIRM</name>
<evidence type="ECO:0000256" key="1">
    <source>
        <dbReference type="SAM" id="Phobius"/>
    </source>
</evidence>
<comment type="caution">
    <text evidence="2">The sequence shown here is derived from an EMBL/GenBank/DDBJ whole genome shotgun (WGS) entry which is preliminary data.</text>
</comment>
<reference evidence="2" key="1">
    <citation type="journal article" date="2021" name="PeerJ">
        <title>Extensive microbial diversity within the chicken gut microbiome revealed by metagenomics and culture.</title>
        <authorList>
            <person name="Gilroy R."/>
            <person name="Ravi A."/>
            <person name="Getino M."/>
            <person name="Pursley I."/>
            <person name="Horton D.L."/>
            <person name="Alikhan N.F."/>
            <person name="Baker D."/>
            <person name="Gharbi K."/>
            <person name="Hall N."/>
            <person name="Watson M."/>
            <person name="Adriaenssens E.M."/>
            <person name="Foster-Nyarko E."/>
            <person name="Jarju S."/>
            <person name="Secka A."/>
            <person name="Antonio M."/>
            <person name="Oren A."/>
            <person name="Chaudhuri R.R."/>
            <person name="La Ragione R."/>
            <person name="Hildebrand F."/>
            <person name="Pallen M.J."/>
        </authorList>
    </citation>
    <scope>NUCLEOTIDE SEQUENCE</scope>
    <source>
        <strain evidence="2">ChiSxjej1B13-11774</strain>
    </source>
</reference>
<feature type="transmembrane region" description="Helical" evidence="1">
    <location>
        <begin position="101"/>
        <end position="118"/>
    </location>
</feature>
<dbReference type="InterPro" id="IPR010540">
    <property type="entry name" value="CmpB_TMEM229"/>
</dbReference>
<proteinExistence type="predicted"/>
<dbReference type="Pfam" id="PF06541">
    <property type="entry name" value="ABC_trans_CmpB"/>
    <property type="match status" value="1"/>
</dbReference>
<organism evidence="2 3">
    <name type="scientific">Candidatus Gemmiger excrementigallinarum</name>
    <dbReference type="NCBI Taxonomy" id="2838609"/>
    <lineage>
        <taxon>Bacteria</taxon>
        <taxon>Bacillati</taxon>
        <taxon>Bacillota</taxon>
        <taxon>Clostridia</taxon>
        <taxon>Eubacteriales</taxon>
        <taxon>Gemmiger</taxon>
    </lineage>
</organism>
<sequence>MLERISLFMLGGGGYLAVELAWRGTSHWTMFLAGGACLCLLQRLAARKIALPAAAGIGAAGVSGLEVVVGLLCRNFLHIAVWDYSNEWGNVAGLICPRYSFYWFLLCGWVLVVLRAAGKLKINPVYRTQKAAAKS</sequence>
<dbReference type="AlphaFoldDB" id="A0A9D2EQD6"/>
<gene>
    <name evidence="2" type="ORF">H9811_03345</name>
</gene>